<keyword evidence="3" id="KW-0249">Electron transport</keyword>
<evidence type="ECO:0000256" key="3">
    <source>
        <dbReference type="ARBA" id="ARBA00022982"/>
    </source>
</evidence>
<keyword evidence="4" id="KW-0408">Iron</keyword>
<dbReference type="GO" id="GO:0051536">
    <property type="term" value="F:iron-sulfur cluster binding"/>
    <property type="evidence" value="ECO:0007669"/>
    <property type="project" value="UniProtKB-KW"/>
</dbReference>
<keyword evidence="5" id="KW-0411">Iron-sulfur</keyword>
<accession>T0ZVI7</accession>
<evidence type="ECO:0000256" key="2">
    <source>
        <dbReference type="ARBA" id="ARBA00022723"/>
    </source>
</evidence>
<protein>
    <submittedName>
        <fullName evidence="7">Ferredoxin-like, FixX</fullName>
    </submittedName>
</protein>
<reference evidence="7" key="2">
    <citation type="journal article" date="2014" name="ISME J.">
        <title>Microbial stratification in low pH oxic and suboxic macroscopic growths along an acid mine drainage.</title>
        <authorList>
            <person name="Mendez-Garcia C."/>
            <person name="Mesa V."/>
            <person name="Sprenger R.R."/>
            <person name="Richter M."/>
            <person name="Diez M.S."/>
            <person name="Solano J."/>
            <person name="Bargiela R."/>
            <person name="Golyshina O.V."/>
            <person name="Manteca A."/>
            <person name="Ramos J.L."/>
            <person name="Gallego J.R."/>
            <person name="Llorente I."/>
            <person name="Martins Dos Santos V.A."/>
            <person name="Jensen O.N."/>
            <person name="Pelaez A.I."/>
            <person name="Sanchez J."/>
            <person name="Ferrer M."/>
        </authorList>
    </citation>
    <scope>NUCLEOTIDE SEQUENCE</scope>
</reference>
<gene>
    <name evidence="7" type="ORF">B2A_07938</name>
</gene>
<dbReference type="PANTHER" id="PTHR43082:SF3">
    <property type="entry name" value="FERREDOXIN-LIKE PROTEIN YDIT"/>
    <property type="match status" value="1"/>
</dbReference>
<dbReference type="EMBL" id="AUZZ01005708">
    <property type="protein sequence ID" value="EQD48543.1"/>
    <property type="molecule type" value="Genomic_DNA"/>
</dbReference>
<keyword evidence="1" id="KW-0813">Transport</keyword>
<dbReference type="AlphaFoldDB" id="T0ZVI7"/>
<name>T0ZVI7_9ZZZZ</name>
<evidence type="ECO:0000256" key="1">
    <source>
        <dbReference type="ARBA" id="ARBA00022448"/>
    </source>
</evidence>
<evidence type="ECO:0000256" key="5">
    <source>
        <dbReference type="ARBA" id="ARBA00023014"/>
    </source>
</evidence>
<sequence>MTVVVAAKLPISERLGVDAYTSDRESHLTLSDPAKCVACALKPCLQVCPAKVYEWQDGRLVIHHENCLELGACRIACHEMGNGALIWEFPRAGFGVSFRYG</sequence>
<dbReference type="Gene3D" id="3.30.70.20">
    <property type="match status" value="1"/>
</dbReference>
<reference evidence="7" key="1">
    <citation type="submission" date="2013-08" db="EMBL/GenBank/DDBJ databases">
        <authorList>
            <person name="Mendez C."/>
            <person name="Richter M."/>
            <person name="Ferrer M."/>
            <person name="Sanchez J."/>
        </authorList>
    </citation>
    <scope>NUCLEOTIDE SEQUENCE</scope>
</reference>
<dbReference type="GO" id="GO:0005506">
    <property type="term" value="F:iron ion binding"/>
    <property type="evidence" value="ECO:0007669"/>
    <property type="project" value="InterPro"/>
</dbReference>
<feature type="domain" description="4Fe-4S ferredoxin-type" evidence="6">
    <location>
        <begin position="26"/>
        <end position="58"/>
    </location>
</feature>
<comment type="caution">
    <text evidence="7">The sequence shown here is derived from an EMBL/GenBank/DDBJ whole genome shotgun (WGS) entry which is preliminary data.</text>
</comment>
<organism evidence="7">
    <name type="scientific">mine drainage metagenome</name>
    <dbReference type="NCBI Taxonomy" id="410659"/>
    <lineage>
        <taxon>unclassified sequences</taxon>
        <taxon>metagenomes</taxon>
        <taxon>ecological metagenomes</taxon>
    </lineage>
</organism>
<dbReference type="InterPro" id="IPR012206">
    <property type="entry name" value="Fd_FixX"/>
</dbReference>
<dbReference type="InterPro" id="IPR017896">
    <property type="entry name" value="4Fe4S_Fe-S-bd"/>
</dbReference>
<proteinExistence type="predicted"/>
<keyword evidence="2" id="KW-0479">Metal-binding</keyword>
<dbReference type="PIRSF" id="PIRSF036548">
    <property type="entry name" value="Fdx_FixX"/>
    <property type="match status" value="1"/>
</dbReference>
<evidence type="ECO:0000313" key="7">
    <source>
        <dbReference type="EMBL" id="EQD48543.1"/>
    </source>
</evidence>
<evidence type="ECO:0000256" key="4">
    <source>
        <dbReference type="ARBA" id="ARBA00023004"/>
    </source>
</evidence>
<dbReference type="PROSITE" id="PS51379">
    <property type="entry name" value="4FE4S_FER_2"/>
    <property type="match status" value="1"/>
</dbReference>
<dbReference type="PANTHER" id="PTHR43082">
    <property type="entry name" value="FERREDOXIN-LIKE"/>
    <property type="match status" value="1"/>
</dbReference>
<dbReference type="SUPFAM" id="SSF54862">
    <property type="entry name" value="4Fe-4S ferredoxins"/>
    <property type="match status" value="1"/>
</dbReference>
<evidence type="ECO:0000259" key="6">
    <source>
        <dbReference type="PROSITE" id="PS51379"/>
    </source>
</evidence>
<dbReference type="Pfam" id="PF13237">
    <property type="entry name" value="Fer4_10"/>
    <property type="match status" value="1"/>
</dbReference>